<dbReference type="HOGENOM" id="CLU_2584603_0_0_10"/>
<dbReference type="Pfam" id="PF22264">
    <property type="entry name" value="DUF6952"/>
    <property type="match status" value="1"/>
</dbReference>
<gene>
    <name evidence="1" type="ordered locus">Fleli_1030</name>
</gene>
<dbReference type="OrthoDB" id="963129at2"/>
<dbReference type="AlphaFoldDB" id="I4AHP0"/>
<dbReference type="eggNOG" id="ENOG5032ZY5">
    <property type="taxonomic scope" value="Bacteria"/>
</dbReference>
<dbReference type="KEGG" id="fli:Fleli_1030"/>
<evidence type="ECO:0000313" key="2">
    <source>
        <dbReference type="Proteomes" id="UP000006054"/>
    </source>
</evidence>
<reference evidence="2" key="1">
    <citation type="submission" date="2012-06" db="EMBL/GenBank/DDBJ databases">
        <title>The complete genome of Flexibacter litoralis DSM 6794.</title>
        <authorList>
            <person name="Lucas S."/>
            <person name="Copeland A."/>
            <person name="Lapidus A."/>
            <person name="Glavina del Rio T."/>
            <person name="Dalin E."/>
            <person name="Tice H."/>
            <person name="Bruce D."/>
            <person name="Goodwin L."/>
            <person name="Pitluck S."/>
            <person name="Peters L."/>
            <person name="Ovchinnikova G."/>
            <person name="Lu M."/>
            <person name="Kyrpides N."/>
            <person name="Mavromatis K."/>
            <person name="Ivanova N."/>
            <person name="Brettin T."/>
            <person name="Detter J.C."/>
            <person name="Han C."/>
            <person name="Larimer F."/>
            <person name="Land M."/>
            <person name="Hauser L."/>
            <person name="Markowitz V."/>
            <person name="Cheng J.-F."/>
            <person name="Hugenholtz P."/>
            <person name="Woyke T."/>
            <person name="Wu D."/>
            <person name="Spring S."/>
            <person name="Lang E."/>
            <person name="Kopitz M."/>
            <person name="Brambilla E."/>
            <person name="Klenk H.-P."/>
            <person name="Eisen J.A."/>
        </authorList>
    </citation>
    <scope>NUCLEOTIDE SEQUENCE [LARGE SCALE GENOMIC DNA]</scope>
    <source>
        <strain evidence="2">ATCC 23117 / DSM 6794 / NBRC 15988 / NCIMB 1366 / Sio-4</strain>
    </source>
</reference>
<protein>
    <submittedName>
        <fullName evidence="1">Uncharacterized protein</fullName>
    </submittedName>
</protein>
<evidence type="ECO:0000313" key="1">
    <source>
        <dbReference type="EMBL" id="AFM03475.1"/>
    </source>
</evidence>
<dbReference type="Proteomes" id="UP000006054">
    <property type="component" value="Chromosome"/>
</dbReference>
<organism evidence="1 2">
    <name type="scientific">Bernardetia litoralis (strain ATCC 23117 / DSM 6794 / NBRC 15988 / NCIMB 1366 / Fx l1 / Sio-4)</name>
    <name type="common">Flexibacter litoralis</name>
    <dbReference type="NCBI Taxonomy" id="880071"/>
    <lineage>
        <taxon>Bacteria</taxon>
        <taxon>Pseudomonadati</taxon>
        <taxon>Bacteroidota</taxon>
        <taxon>Cytophagia</taxon>
        <taxon>Cytophagales</taxon>
        <taxon>Bernardetiaceae</taxon>
        <taxon>Bernardetia</taxon>
    </lineage>
</organism>
<dbReference type="STRING" id="880071.Fleli_1030"/>
<dbReference type="InterPro" id="IPR053810">
    <property type="entry name" value="DUF6952"/>
</dbReference>
<keyword evidence="2" id="KW-1185">Reference proteome</keyword>
<accession>I4AHP0</accession>
<dbReference type="EMBL" id="CP003345">
    <property type="protein sequence ID" value="AFM03475.1"/>
    <property type="molecule type" value="Genomic_DNA"/>
</dbReference>
<sequence>MKLSVIKELVENYSLEQLKKSEAAMEEGETPTFEIKGEDEGEQFTHIIAAVWIKEKMATDGIDARSAMREYTQKVRNSIS</sequence>
<dbReference type="PATRIC" id="fig|880071.3.peg.1007"/>
<proteinExistence type="predicted"/>
<dbReference type="RefSeq" id="WP_014796933.1">
    <property type="nucleotide sequence ID" value="NC_018018.1"/>
</dbReference>
<name>I4AHP0_BERLS</name>